<dbReference type="InterPro" id="IPR008914">
    <property type="entry name" value="PEBP"/>
</dbReference>
<sequence length="165" mass="17690">MPGVPQNTNVASSLQLSSPAFEDGESIPRRFTCQGADLSPPLSWTDVPEGAISLALIVDDPDAPAGTWVHWVIYDIPAALDGLPEGLPGDAVTPQGARQGINDFRRVGYGGPCPPAGEPHRYYFYLYALDIQTGLPVSATKEDLLEALSGHVLGESQLMGRYERK</sequence>
<accession>A0AAE4Z4B9</accession>
<protein>
    <submittedName>
        <fullName evidence="1">YbhB/YbcL family Raf kinase inhibitor-like protein</fullName>
    </submittedName>
</protein>
<gene>
    <name evidence="1" type="ORF">GWO12_00110</name>
</gene>
<dbReference type="Gene3D" id="3.90.280.10">
    <property type="entry name" value="PEBP-like"/>
    <property type="match status" value="1"/>
</dbReference>
<dbReference type="Proteomes" id="UP000702544">
    <property type="component" value="Unassembled WGS sequence"/>
</dbReference>
<dbReference type="NCBIfam" id="TIGR00481">
    <property type="entry name" value="YbhB/YbcL family Raf kinase inhibitor-like protein"/>
    <property type="match status" value="1"/>
</dbReference>
<reference evidence="1 2" key="1">
    <citation type="submission" date="2020-01" db="EMBL/GenBank/DDBJ databases">
        <title>Genomes assembled from Gulf of Kutch pelagic sediment metagenomes.</title>
        <authorList>
            <person name="Chandrashekar M."/>
            <person name="Mahajan M.S."/>
            <person name="Dave K.J."/>
            <person name="Vatsa P."/>
            <person name="Nathani N.M."/>
        </authorList>
    </citation>
    <scope>NUCLEOTIDE SEQUENCE [LARGE SCALE GENOMIC DNA]</scope>
    <source>
        <strain evidence="1">KS3-K002</strain>
    </source>
</reference>
<evidence type="ECO:0000313" key="1">
    <source>
        <dbReference type="EMBL" id="NIR73509.1"/>
    </source>
</evidence>
<organism evidence="1 2">
    <name type="scientific">Candidatus Kutchimonas denitrificans</name>
    <dbReference type="NCBI Taxonomy" id="3056748"/>
    <lineage>
        <taxon>Bacteria</taxon>
        <taxon>Pseudomonadati</taxon>
        <taxon>Gemmatimonadota</taxon>
        <taxon>Gemmatimonadia</taxon>
        <taxon>Candidatus Palauibacterales</taxon>
        <taxon>Candidatus Palauibacteraceae</taxon>
        <taxon>Candidatus Kutchimonas</taxon>
    </lineage>
</organism>
<dbReference type="EMBL" id="JAACAK010000002">
    <property type="protein sequence ID" value="NIR73509.1"/>
    <property type="molecule type" value="Genomic_DNA"/>
</dbReference>
<dbReference type="GO" id="GO:0004860">
    <property type="term" value="F:protein kinase inhibitor activity"/>
    <property type="evidence" value="ECO:0007669"/>
    <property type="project" value="UniProtKB-KW"/>
</dbReference>
<dbReference type="SUPFAM" id="SSF49777">
    <property type="entry name" value="PEBP-like"/>
    <property type="match status" value="1"/>
</dbReference>
<dbReference type="PANTHER" id="PTHR30289:SF1">
    <property type="entry name" value="PEBP (PHOSPHATIDYLETHANOLAMINE-BINDING PROTEIN) FAMILY PROTEIN"/>
    <property type="match status" value="1"/>
</dbReference>
<dbReference type="InterPro" id="IPR005247">
    <property type="entry name" value="YbhB_YbcL/LppC-like"/>
</dbReference>
<name>A0AAE4Z4B9_9BACT</name>
<evidence type="ECO:0000313" key="2">
    <source>
        <dbReference type="Proteomes" id="UP000702544"/>
    </source>
</evidence>
<dbReference type="PANTHER" id="PTHR30289">
    <property type="entry name" value="UNCHARACTERIZED PROTEIN YBCL-RELATED"/>
    <property type="match status" value="1"/>
</dbReference>
<keyword evidence="1" id="KW-0649">Protein kinase inhibitor</keyword>
<dbReference type="AlphaFoldDB" id="A0AAE4Z4B9"/>
<proteinExistence type="predicted"/>
<dbReference type="Pfam" id="PF01161">
    <property type="entry name" value="PBP"/>
    <property type="match status" value="1"/>
</dbReference>
<dbReference type="InterPro" id="IPR036610">
    <property type="entry name" value="PEBP-like_sf"/>
</dbReference>
<dbReference type="CDD" id="cd00865">
    <property type="entry name" value="PEBP_bact_arch"/>
    <property type="match status" value="1"/>
</dbReference>
<comment type="caution">
    <text evidence="1">The sequence shown here is derived from an EMBL/GenBank/DDBJ whole genome shotgun (WGS) entry which is preliminary data.</text>
</comment>